<keyword evidence="2" id="KW-1185">Reference proteome</keyword>
<proteinExistence type="predicted"/>
<organism evidence="1 2">
    <name type="scientific">Gordonia pseudamarae</name>
    <dbReference type="NCBI Taxonomy" id="2831662"/>
    <lineage>
        <taxon>Bacteria</taxon>
        <taxon>Bacillati</taxon>
        <taxon>Actinomycetota</taxon>
        <taxon>Actinomycetes</taxon>
        <taxon>Mycobacteriales</taxon>
        <taxon>Gordoniaceae</taxon>
        <taxon>Gordonia</taxon>
    </lineage>
</organism>
<evidence type="ECO:0000313" key="1">
    <source>
        <dbReference type="EMBL" id="QHN35731.1"/>
    </source>
</evidence>
<sequence length="115" mass="12764">MSVPSRADAATPPQAGFEVSNGAVVVHVHNLPRRPIQCQLWIPDPLPWGFDTNRIVKQRTVRTGSVTLAAVPQLHPLPYRYYTFVHCFADLNGASPFSFVRSTTLWVTPFGGFQS</sequence>
<protein>
    <submittedName>
        <fullName evidence="1">Uncharacterized protein</fullName>
    </submittedName>
</protein>
<evidence type="ECO:0000313" key="2">
    <source>
        <dbReference type="Proteomes" id="UP001059836"/>
    </source>
</evidence>
<gene>
    <name evidence="1" type="ORF">GII31_13470</name>
</gene>
<accession>A0ABX6IJB8</accession>
<dbReference type="RefSeq" id="WP_213243834.1">
    <property type="nucleotide sequence ID" value="NZ_CP045806.1"/>
</dbReference>
<name>A0ABX6IJB8_9ACTN</name>
<reference evidence="1" key="1">
    <citation type="journal article" date="2021" name="Nat. Microbiol.">
        <title>Cocultivation of an ultrasmall environmental parasitic bacterium with lytic ability against bacteria associated with wastewater foams.</title>
        <authorList>
            <person name="Batinovic S."/>
            <person name="Rose J.J.A."/>
            <person name="Ratcliffe J."/>
            <person name="Seviour R.J."/>
            <person name="Petrovski S."/>
        </authorList>
    </citation>
    <scope>NUCLEOTIDE SEQUENCE</scope>
    <source>
        <strain evidence="1">CON9</strain>
    </source>
</reference>
<dbReference type="Proteomes" id="UP001059836">
    <property type="component" value="Chromosome"/>
</dbReference>
<dbReference type="EMBL" id="CP045809">
    <property type="protein sequence ID" value="QHN35731.1"/>
    <property type="molecule type" value="Genomic_DNA"/>
</dbReference>